<dbReference type="AlphaFoldDB" id="A0A1B2HCR5"/>
<evidence type="ECO:0008006" key="3">
    <source>
        <dbReference type="Google" id="ProtNLM"/>
    </source>
</evidence>
<reference evidence="1 2" key="1">
    <citation type="submission" date="2016-07" db="EMBL/GenBank/DDBJ databases">
        <title>Complete genome sequence of the Lentzea guizhouensis DHS C013.</title>
        <authorList>
            <person name="Cao C."/>
        </authorList>
    </citation>
    <scope>NUCLEOTIDE SEQUENCE [LARGE SCALE GENOMIC DNA]</scope>
    <source>
        <strain evidence="1 2">DHS C013</strain>
    </source>
</reference>
<dbReference type="KEGG" id="led:BBK82_04965"/>
<name>A0A1B2HCR5_9PSEU</name>
<dbReference type="EMBL" id="CP016793">
    <property type="protein sequence ID" value="ANZ35527.1"/>
    <property type="molecule type" value="Genomic_DNA"/>
</dbReference>
<dbReference type="Proteomes" id="UP000093053">
    <property type="component" value="Chromosome"/>
</dbReference>
<evidence type="ECO:0000313" key="2">
    <source>
        <dbReference type="Proteomes" id="UP000093053"/>
    </source>
</evidence>
<gene>
    <name evidence="1" type="ORF">BBK82_04965</name>
</gene>
<sequence>MGERYSWAVGIDETEGVITVEDARLAMSAFWTPAGQIVSRSGVVPAASEPGRVTATTPTPNGFVHIAPFRAVLQSVRGGGTYNVCLDSVKDINILSTPADPSNPRIDLIVWQQSDTYFGDANSNFTVRHVVGAAAPVPVDPAVSGSTDYIIRARVTVPAGTTDIEQADIANVTLPWTVATGGLLPIRTQAERDAILLPYEGMPIYRTDRDWVEIYDGGAWRVHGVAICTSVADRNAAITHPRTGQLTMITDIDCLWQYDGATSAWVPIGGGVPQAQLRQTATQTLTTGVGAPINFQVEDRDNFAGHDNVTNNSRYTAQVPGWYELNGGIAFAASGVGARVSQWNKNGAMIDGSDLAFPSAGAGLATRIPARTTQVQLAAGDYVQLVGFQDSGGPLDTFTGGGVRSSMSVKFVGT</sequence>
<evidence type="ECO:0000313" key="1">
    <source>
        <dbReference type="EMBL" id="ANZ35527.1"/>
    </source>
</evidence>
<protein>
    <recommendedName>
        <fullName evidence="3">C1q domain-containing protein</fullName>
    </recommendedName>
</protein>
<accession>A0A1B2HCR5</accession>
<dbReference type="STRING" id="1586287.BBK82_04965"/>
<proteinExistence type="predicted"/>
<dbReference type="OrthoDB" id="5193571at2"/>
<dbReference type="RefSeq" id="WP_065913937.1">
    <property type="nucleotide sequence ID" value="NZ_CP016793.1"/>
</dbReference>
<keyword evidence="2" id="KW-1185">Reference proteome</keyword>
<organism evidence="1 2">
    <name type="scientific">Lentzea guizhouensis</name>
    <dbReference type="NCBI Taxonomy" id="1586287"/>
    <lineage>
        <taxon>Bacteria</taxon>
        <taxon>Bacillati</taxon>
        <taxon>Actinomycetota</taxon>
        <taxon>Actinomycetes</taxon>
        <taxon>Pseudonocardiales</taxon>
        <taxon>Pseudonocardiaceae</taxon>
        <taxon>Lentzea</taxon>
    </lineage>
</organism>